<keyword evidence="8 9" id="KW-0012">Acyltransferase</keyword>
<comment type="caution">
    <text evidence="9">Lacks conserved residue(s) required for the propagation of feature annotation.</text>
</comment>
<comment type="similarity">
    <text evidence="9">Belongs to the TmcA family.</text>
</comment>
<evidence type="ECO:0000313" key="13">
    <source>
        <dbReference type="Proteomes" id="UP000036851"/>
    </source>
</evidence>
<evidence type="ECO:0000313" key="12">
    <source>
        <dbReference type="EMBL" id="KOC92374.1"/>
    </source>
</evidence>
<dbReference type="GO" id="GO:0000049">
    <property type="term" value="F:tRNA binding"/>
    <property type="evidence" value="ECO:0007669"/>
    <property type="project" value="UniProtKB-UniRule"/>
</dbReference>
<sequence>MQQKGVRRLLVISGETDWCQQQAEQWMQSLAGDWLWVSETSQPGLCCAPGKLRTLLGQEFRHAVFDARAGFYAEAFAALAGTLVAGSWLVLLVPEWQSWPDQPDNDSLRWNDAAEAIATPQFVHHLQQQLLSDPRVALLRQHNAFTLSPLPALPDWQPDAERQQQHILRSLLDAPPGVSVLTAPRGRGKSALAGMLAHRWPGKCWVTAPAKVSTAVLAHFAGAAFHFFSPDALLASCEQQLPADVDWLLIDEAAAIPAPLLQRLIRCFPRVLLTTTVQGYEGTGRGFLLKFCASLPDARFWTLDAPLRWAQHDPLENIIDACLLFDEATECKVAGEPVFQPLEPADWQTQPQLLTALYQLLASAHYRTSPLDLRRMMDAQGMHFLAAHYQQQISGALWLVDEGGLSAELAAAVWAGKRRPRGNLVAQSLAAHAGLDEAAQLRSRRISRIAIAPQHRRRGLGRQLIKQSLANTRGLDFLSVSFGYTAELWQFWQACGFQLVRIGSQREASSGCYAAMALLPLSPAGAALTARAVKRLARDYHWLRQHIDQSVAIEIDPQQSFNADDWQEVAGFAFAFRPFEASGAALERLLSLSTLALPALRGTLTQRLTDAELCQKLALPGRKSLIQRWRQEAGEALLTIDPACAEAWRKRVILLQ</sequence>
<dbReference type="FunFam" id="3.40.630.30:FF:000054">
    <property type="entry name" value="tRNA(Met) cytidine acetyltransferase TmcA"/>
    <property type="match status" value="1"/>
</dbReference>
<feature type="binding site" evidence="9">
    <location>
        <position position="308"/>
    </location>
    <ligand>
        <name>ATP</name>
        <dbReference type="ChEBI" id="CHEBI:30616"/>
    </ligand>
</feature>
<dbReference type="Pfam" id="PF17176">
    <property type="entry name" value="tRNA_bind_3"/>
    <property type="match status" value="1"/>
</dbReference>
<dbReference type="GO" id="GO:1904812">
    <property type="term" value="P:rRNA acetylation involved in maturation of SSU-rRNA"/>
    <property type="evidence" value="ECO:0007669"/>
    <property type="project" value="TreeGrafter"/>
</dbReference>
<dbReference type="GO" id="GO:1990883">
    <property type="term" value="F:18S rRNA cytidine N-acetyltransferase activity"/>
    <property type="evidence" value="ECO:0007669"/>
    <property type="project" value="TreeGrafter"/>
</dbReference>
<evidence type="ECO:0000256" key="2">
    <source>
        <dbReference type="ARBA" id="ARBA00022555"/>
    </source>
</evidence>
<comment type="catalytic activity">
    <reaction evidence="9">
        <text>cytidine(34) in elongator tRNA(Met) + acetyl-CoA + ATP + H2O = N(4)-acetylcytidine(34) in elongator tRNA(Met) + ADP + phosphate + CoA + H(+)</text>
        <dbReference type="Rhea" id="RHEA:43788"/>
        <dbReference type="Rhea" id="RHEA-COMP:10693"/>
        <dbReference type="Rhea" id="RHEA-COMP:10694"/>
        <dbReference type="ChEBI" id="CHEBI:15377"/>
        <dbReference type="ChEBI" id="CHEBI:15378"/>
        <dbReference type="ChEBI" id="CHEBI:30616"/>
        <dbReference type="ChEBI" id="CHEBI:43474"/>
        <dbReference type="ChEBI" id="CHEBI:57287"/>
        <dbReference type="ChEBI" id="CHEBI:57288"/>
        <dbReference type="ChEBI" id="CHEBI:74900"/>
        <dbReference type="ChEBI" id="CHEBI:82748"/>
        <dbReference type="ChEBI" id="CHEBI:456216"/>
        <dbReference type="EC" id="2.3.1.193"/>
    </reaction>
</comment>
<feature type="transmembrane region" description="Helical" evidence="10">
    <location>
        <begin position="71"/>
        <end position="93"/>
    </location>
</feature>
<dbReference type="Gene3D" id="3.40.630.30">
    <property type="match status" value="1"/>
</dbReference>
<evidence type="ECO:0000256" key="3">
    <source>
        <dbReference type="ARBA" id="ARBA00022679"/>
    </source>
</evidence>
<evidence type="ECO:0000256" key="10">
    <source>
        <dbReference type="SAM" id="Phobius"/>
    </source>
</evidence>
<dbReference type="PANTHER" id="PTHR10925:SF5">
    <property type="entry name" value="RNA CYTIDINE ACETYLTRANSFERASE"/>
    <property type="match status" value="1"/>
</dbReference>
<dbReference type="PROSITE" id="PS51186">
    <property type="entry name" value="GNAT"/>
    <property type="match status" value="1"/>
</dbReference>
<dbReference type="InterPro" id="IPR033442">
    <property type="entry name" value="TmcA_tRNA_bind"/>
</dbReference>
<keyword evidence="1 9" id="KW-0963">Cytoplasm</keyword>
<keyword evidence="10" id="KW-1133">Transmembrane helix</keyword>
<keyword evidence="3 9" id="KW-0808">Transferase</keyword>
<name>A0A0L7TAH7_9GAMM</name>
<keyword evidence="10" id="KW-0472">Membrane</keyword>
<dbReference type="AlphaFoldDB" id="A0A0L7TAH7"/>
<dbReference type="FunFam" id="3.40.50.11040:FF:000003">
    <property type="entry name" value="tRNA(Met) cytidine acetyltransferase TmcA"/>
    <property type="match status" value="1"/>
</dbReference>
<keyword evidence="6 9" id="KW-0067">ATP-binding</keyword>
<evidence type="ECO:0000259" key="11">
    <source>
        <dbReference type="PROSITE" id="PS51186"/>
    </source>
</evidence>
<evidence type="ECO:0000256" key="9">
    <source>
        <dbReference type="HAMAP-Rule" id="MF_01886"/>
    </source>
</evidence>
<dbReference type="EC" id="2.3.1.193" evidence="9"/>
<evidence type="ECO:0000256" key="8">
    <source>
        <dbReference type="ARBA" id="ARBA00023315"/>
    </source>
</evidence>
<dbReference type="InterPro" id="IPR027417">
    <property type="entry name" value="P-loop_NTPase"/>
</dbReference>
<comment type="caution">
    <text evidence="12">The sequence shown here is derived from an EMBL/GenBank/DDBJ whole genome shotgun (WGS) entry which is preliminary data.</text>
</comment>
<feature type="binding site" evidence="9">
    <location>
        <position position="487"/>
    </location>
    <ligand>
        <name>acetyl-CoA</name>
        <dbReference type="ChEBI" id="CHEBI:57288"/>
    </ligand>
</feature>
<keyword evidence="2 9" id="KW-0820">tRNA-binding</keyword>
<dbReference type="GO" id="GO:0002101">
    <property type="term" value="P:tRNA wobble cytosine modification"/>
    <property type="evidence" value="ECO:0007669"/>
    <property type="project" value="UniProtKB-UniRule"/>
</dbReference>
<keyword evidence="7 9" id="KW-0694">RNA-binding</keyword>
<accession>A0A0L7TAH7</accession>
<evidence type="ECO:0000256" key="1">
    <source>
        <dbReference type="ARBA" id="ARBA00022490"/>
    </source>
</evidence>
<dbReference type="GO" id="GO:0051392">
    <property type="term" value="F:tRNA cytidine N4-acetyltransferase activity"/>
    <property type="evidence" value="ECO:0007669"/>
    <property type="project" value="UniProtKB-UniRule"/>
</dbReference>
<dbReference type="CDD" id="cd04301">
    <property type="entry name" value="NAT_SF"/>
    <property type="match status" value="1"/>
</dbReference>
<evidence type="ECO:0000256" key="6">
    <source>
        <dbReference type="ARBA" id="ARBA00022840"/>
    </source>
</evidence>
<evidence type="ECO:0000256" key="7">
    <source>
        <dbReference type="ARBA" id="ARBA00022884"/>
    </source>
</evidence>
<dbReference type="EMBL" id="JRXF01000020">
    <property type="protein sequence ID" value="KOC92374.1"/>
    <property type="molecule type" value="Genomic_DNA"/>
</dbReference>
<dbReference type="RefSeq" id="WP_053115862.1">
    <property type="nucleotide sequence ID" value="NZ_JRXF01000020.1"/>
</dbReference>
<feature type="binding site" evidence="9">
    <location>
        <position position="164"/>
    </location>
    <ligand>
        <name>ATP</name>
        <dbReference type="ChEBI" id="CHEBI:30616"/>
    </ligand>
</feature>
<dbReference type="PATRIC" id="fig|1560201.4.peg.2950"/>
<dbReference type="GO" id="GO:0005737">
    <property type="term" value="C:cytoplasm"/>
    <property type="evidence" value="ECO:0007669"/>
    <property type="project" value="UniProtKB-SubCell"/>
</dbReference>
<comment type="subcellular location">
    <subcellularLocation>
        <location evidence="9">Cytoplasm</location>
    </subcellularLocation>
</comment>
<dbReference type="InterPro" id="IPR007807">
    <property type="entry name" value="TcmA/NAT10_helicase"/>
</dbReference>
<dbReference type="InterPro" id="IPR013562">
    <property type="entry name" value="TmcA/NAT10_N"/>
</dbReference>
<gene>
    <name evidence="9" type="primary">tmcA</name>
    <name evidence="12" type="ORF">NG43_13630</name>
</gene>
<dbReference type="Pfam" id="PF08351">
    <property type="entry name" value="TmcA_N"/>
    <property type="match status" value="1"/>
</dbReference>
<evidence type="ECO:0000256" key="5">
    <source>
        <dbReference type="ARBA" id="ARBA00022741"/>
    </source>
</evidence>
<dbReference type="SUPFAM" id="SSF52540">
    <property type="entry name" value="P-loop containing nucleoside triphosphate hydrolases"/>
    <property type="match status" value="1"/>
</dbReference>
<protein>
    <recommendedName>
        <fullName evidence="9">tRNA(Met) cytidine acetyltransferase TmcA</fullName>
        <ecNumber evidence="9">2.3.1.193</ecNumber>
    </recommendedName>
</protein>
<feature type="domain" description="N-acetyltransferase" evidence="11">
    <location>
        <begin position="337"/>
        <end position="519"/>
    </location>
</feature>
<keyword evidence="4 9" id="KW-0819">tRNA processing</keyword>
<dbReference type="GO" id="GO:0005524">
    <property type="term" value="F:ATP binding"/>
    <property type="evidence" value="ECO:0007669"/>
    <property type="project" value="UniProtKB-UniRule"/>
</dbReference>
<comment type="function">
    <text evidence="9">Catalyzes the formation of N(4)-acetylcytidine (ac(4)C) at the wobble position of tRNA(Met), by using acetyl-CoA as an acetyl donor and ATP (or GTP).</text>
</comment>
<dbReference type="SUPFAM" id="SSF55729">
    <property type="entry name" value="Acyl-CoA N-acyltransferases (Nat)"/>
    <property type="match status" value="1"/>
</dbReference>
<reference evidence="12 13" key="1">
    <citation type="journal article" date="2015" name="Int. J. Syst. Evol. Microbiol.">
        <title>Erwinia iniecta sp. nov., isolated from Russian wheat aphids (Diuraphis noxia).</title>
        <authorList>
            <person name="Campillo T."/>
            <person name="Luna E."/>
            <person name="Portier P."/>
            <person name="Fischer-Le Saux M."/>
            <person name="Lapitan N."/>
            <person name="Tisserat N.A."/>
            <person name="Leach J.E."/>
        </authorList>
    </citation>
    <scope>NUCLEOTIDE SEQUENCE [LARGE SCALE GENOMIC DNA]</scope>
    <source>
        <strain evidence="12 13">B149</strain>
    </source>
</reference>
<dbReference type="Pfam" id="PF05127">
    <property type="entry name" value="NAT10_TcmA_helicase"/>
    <property type="match status" value="1"/>
</dbReference>
<organism evidence="12 13">
    <name type="scientific">Winslowiella iniecta</name>
    <dbReference type="NCBI Taxonomy" id="1560201"/>
    <lineage>
        <taxon>Bacteria</taxon>
        <taxon>Pseudomonadati</taxon>
        <taxon>Pseudomonadota</taxon>
        <taxon>Gammaproteobacteria</taxon>
        <taxon>Enterobacterales</taxon>
        <taxon>Erwiniaceae</taxon>
        <taxon>Winslowiella</taxon>
    </lineage>
</organism>
<evidence type="ECO:0000256" key="4">
    <source>
        <dbReference type="ARBA" id="ARBA00022694"/>
    </source>
</evidence>
<dbReference type="GO" id="GO:0051391">
    <property type="term" value="P:tRNA acetylation"/>
    <property type="evidence" value="ECO:0007669"/>
    <property type="project" value="UniProtKB-UniRule"/>
</dbReference>
<dbReference type="Gene3D" id="3.40.50.300">
    <property type="entry name" value="P-loop containing nucleotide triphosphate hydrolases"/>
    <property type="match status" value="1"/>
</dbReference>
<dbReference type="InterPro" id="IPR038321">
    <property type="entry name" value="TmcA_C_sf"/>
</dbReference>
<dbReference type="InterPro" id="IPR024914">
    <property type="entry name" value="tRNA_acetyltr_TmcA"/>
</dbReference>
<dbReference type="HAMAP" id="MF_01886">
    <property type="entry name" value="tRNA_acetyltr_TmcA"/>
    <property type="match status" value="1"/>
</dbReference>
<dbReference type="Pfam" id="PF13718">
    <property type="entry name" value="GNAT_acetyltr_2"/>
    <property type="match status" value="1"/>
</dbReference>
<keyword evidence="10" id="KW-0812">Transmembrane</keyword>
<dbReference type="Proteomes" id="UP000036851">
    <property type="component" value="Unassembled WGS sequence"/>
</dbReference>
<dbReference type="InterPro" id="IPR032672">
    <property type="entry name" value="TmcA/NAT10/Kre33"/>
</dbReference>
<dbReference type="Gene3D" id="1.20.120.890">
    <property type="entry name" value="tRNA(Met) cytidine acetyltransferase, tail domain"/>
    <property type="match status" value="1"/>
</dbReference>
<proteinExistence type="inferred from homology"/>
<dbReference type="InterPro" id="IPR016181">
    <property type="entry name" value="Acyl_CoA_acyltransferase"/>
</dbReference>
<dbReference type="FunFam" id="3.40.50.300:FF:001011">
    <property type="entry name" value="tRNA(Met) cytidine acetyltransferase TmcA"/>
    <property type="match status" value="1"/>
</dbReference>
<dbReference type="Gene3D" id="3.40.50.11040">
    <property type="match status" value="1"/>
</dbReference>
<keyword evidence="5 9" id="KW-0547">Nucleotide-binding</keyword>
<dbReference type="PANTHER" id="PTHR10925">
    <property type="entry name" value="N-ACETYLTRANSFERASE 10"/>
    <property type="match status" value="1"/>
</dbReference>
<dbReference type="InterPro" id="IPR000182">
    <property type="entry name" value="GNAT_dom"/>
</dbReference>